<evidence type="ECO:0000313" key="6">
    <source>
        <dbReference type="EMBL" id="MFC3230974.1"/>
    </source>
</evidence>
<evidence type="ECO:0000259" key="4">
    <source>
        <dbReference type="Pfam" id="PF25954"/>
    </source>
</evidence>
<comment type="caution">
    <text evidence="6">The sequence shown here is derived from an EMBL/GenBank/DDBJ whole genome shotgun (WGS) entry which is preliminary data.</text>
</comment>
<feature type="domain" description="CzcB-like barrel-sandwich hybrid" evidence="5">
    <location>
        <begin position="83"/>
        <end position="208"/>
    </location>
</feature>
<name>A0ABV7L8X2_9PROT</name>
<dbReference type="RefSeq" id="WP_379906443.1">
    <property type="nucleotide sequence ID" value="NZ_JBHRTR010000054.1"/>
</dbReference>
<dbReference type="Gene3D" id="2.40.30.170">
    <property type="match status" value="1"/>
</dbReference>
<evidence type="ECO:0000256" key="2">
    <source>
        <dbReference type="SAM" id="Coils"/>
    </source>
</evidence>
<dbReference type="InterPro" id="IPR058647">
    <property type="entry name" value="BSH_CzcB-like"/>
</dbReference>
<gene>
    <name evidence="6" type="ORF">ACFOGJ_27255</name>
</gene>
<accession>A0ABV7L8X2</accession>
<dbReference type="NCBIfam" id="TIGR01730">
    <property type="entry name" value="RND_mfp"/>
    <property type="match status" value="1"/>
</dbReference>
<dbReference type="InterPro" id="IPR006143">
    <property type="entry name" value="RND_pump_MFP"/>
</dbReference>
<dbReference type="Gene3D" id="2.40.50.100">
    <property type="match status" value="1"/>
</dbReference>
<proteinExistence type="inferred from homology"/>
<keyword evidence="7" id="KW-1185">Reference proteome</keyword>
<reference evidence="7" key="1">
    <citation type="journal article" date="2019" name="Int. J. Syst. Evol. Microbiol.">
        <title>The Global Catalogue of Microorganisms (GCM) 10K type strain sequencing project: providing services to taxonomists for standard genome sequencing and annotation.</title>
        <authorList>
            <consortium name="The Broad Institute Genomics Platform"/>
            <consortium name="The Broad Institute Genome Sequencing Center for Infectious Disease"/>
            <person name="Wu L."/>
            <person name="Ma J."/>
        </authorList>
    </citation>
    <scope>NUCLEOTIDE SEQUENCE [LARGE SCALE GENOMIC DNA]</scope>
    <source>
        <strain evidence="7">KCTC 42964</strain>
    </source>
</reference>
<dbReference type="Gene3D" id="1.10.287.470">
    <property type="entry name" value="Helix hairpin bin"/>
    <property type="match status" value="1"/>
</dbReference>
<protein>
    <submittedName>
        <fullName evidence="6">Efflux RND transporter periplasmic adaptor subunit</fullName>
    </submittedName>
</protein>
<dbReference type="PANTHER" id="PTHR30469:SF11">
    <property type="entry name" value="BLL4320 PROTEIN"/>
    <property type="match status" value="1"/>
</dbReference>
<dbReference type="Pfam" id="PF25954">
    <property type="entry name" value="Beta-barrel_RND_2"/>
    <property type="match status" value="1"/>
</dbReference>
<comment type="similarity">
    <text evidence="1">Belongs to the membrane fusion protein (MFP) (TC 8.A.1) family.</text>
</comment>
<feature type="region of interest" description="Disordered" evidence="3">
    <location>
        <begin position="322"/>
        <end position="348"/>
    </location>
</feature>
<dbReference type="EMBL" id="JBHRTR010000054">
    <property type="protein sequence ID" value="MFC3230974.1"/>
    <property type="molecule type" value="Genomic_DNA"/>
</dbReference>
<dbReference type="Proteomes" id="UP001595528">
    <property type="component" value="Unassembled WGS sequence"/>
</dbReference>
<sequence length="414" mass="43061">MSFARQGLIIAVLAVLALGGWWAADRYGLLQATPEDEAAGRRGPGGGGPGMAAGLPVIAEPVAMRRDDIRLEAIGTGEALSGVTIYPAVAGEVTEVGFAAGQTVQKGDVLLRLDDEAERLAVELAKLEVKDAEVTLSRYRKAAPTGAVSAAEVDAARTSLDRGKLALEQAQVALRDRTLRAPFAGVVGTAEVDPGDRVTTSTAITTLDDRSAIIITFDVPEIHADHIRPGLGLRVSPWSLNGRQFDGVVESVGSRIDPVSRTLPVRARVPNEGDALRPGMSFAIGIEIPGEDYASVPEISVLWSREGAYVWRVGDAAALAAAESPARTRPAAAGDGDRATAPASASPSAPVAVKVPVKVHRRDGGRVLVEGGLEQGDLIVVEGVQRLREGSVLRPTTPDGGTGGVPDVDGRRDS</sequence>
<organism evidence="6 7">
    <name type="scientific">Marinibaculum pumilum</name>
    <dbReference type="NCBI Taxonomy" id="1766165"/>
    <lineage>
        <taxon>Bacteria</taxon>
        <taxon>Pseudomonadati</taxon>
        <taxon>Pseudomonadota</taxon>
        <taxon>Alphaproteobacteria</taxon>
        <taxon>Rhodospirillales</taxon>
        <taxon>Rhodospirillaceae</taxon>
        <taxon>Marinibaculum</taxon>
    </lineage>
</organism>
<feature type="coiled-coil region" evidence="2">
    <location>
        <begin position="110"/>
        <end position="142"/>
    </location>
</feature>
<evidence type="ECO:0000256" key="3">
    <source>
        <dbReference type="SAM" id="MobiDB-lite"/>
    </source>
</evidence>
<dbReference type="SUPFAM" id="SSF111369">
    <property type="entry name" value="HlyD-like secretion proteins"/>
    <property type="match status" value="1"/>
</dbReference>
<feature type="domain" description="CusB-like beta-barrel" evidence="4">
    <location>
        <begin position="215"/>
        <end position="284"/>
    </location>
</feature>
<evidence type="ECO:0000259" key="5">
    <source>
        <dbReference type="Pfam" id="PF25973"/>
    </source>
</evidence>
<evidence type="ECO:0000313" key="7">
    <source>
        <dbReference type="Proteomes" id="UP001595528"/>
    </source>
</evidence>
<feature type="region of interest" description="Disordered" evidence="3">
    <location>
        <begin position="389"/>
        <end position="414"/>
    </location>
</feature>
<dbReference type="InterPro" id="IPR058792">
    <property type="entry name" value="Beta-barrel_RND_2"/>
</dbReference>
<dbReference type="Gene3D" id="2.40.420.20">
    <property type="match status" value="1"/>
</dbReference>
<dbReference type="Pfam" id="PF25973">
    <property type="entry name" value="BSH_CzcB"/>
    <property type="match status" value="1"/>
</dbReference>
<keyword evidence="2" id="KW-0175">Coiled coil</keyword>
<evidence type="ECO:0000256" key="1">
    <source>
        <dbReference type="ARBA" id="ARBA00009477"/>
    </source>
</evidence>
<dbReference type="PANTHER" id="PTHR30469">
    <property type="entry name" value="MULTIDRUG RESISTANCE PROTEIN MDTA"/>
    <property type="match status" value="1"/>
</dbReference>